<evidence type="ECO:0000313" key="2">
    <source>
        <dbReference type="EMBL" id="MFD2257959.1"/>
    </source>
</evidence>
<dbReference type="EMBL" id="JBHUIT010000034">
    <property type="protein sequence ID" value="MFD2257959.1"/>
    <property type="molecule type" value="Genomic_DNA"/>
</dbReference>
<gene>
    <name evidence="2" type="ORF">ACFSSA_14855</name>
</gene>
<evidence type="ECO:0000313" key="3">
    <source>
        <dbReference type="Proteomes" id="UP001597375"/>
    </source>
</evidence>
<proteinExistence type="predicted"/>
<protein>
    <recommendedName>
        <fullName evidence="4">TonB C-terminal domain-containing protein</fullName>
    </recommendedName>
</protein>
<dbReference type="RefSeq" id="WP_386821374.1">
    <property type="nucleotide sequence ID" value="NZ_JBHUIT010000034.1"/>
</dbReference>
<keyword evidence="1" id="KW-1133">Transmembrane helix</keyword>
<evidence type="ECO:0000256" key="1">
    <source>
        <dbReference type="SAM" id="Phobius"/>
    </source>
</evidence>
<organism evidence="2 3">
    <name type="scientific">Luteolibacter algae</name>
    <dbReference type="NCBI Taxonomy" id="454151"/>
    <lineage>
        <taxon>Bacteria</taxon>
        <taxon>Pseudomonadati</taxon>
        <taxon>Verrucomicrobiota</taxon>
        <taxon>Verrucomicrobiia</taxon>
        <taxon>Verrucomicrobiales</taxon>
        <taxon>Verrucomicrobiaceae</taxon>
        <taxon>Luteolibacter</taxon>
    </lineage>
</organism>
<keyword evidence="1" id="KW-0812">Transmembrane</keyword>
<comment type="caution">
    <text evidence="2">The sequence shown here is derived from an EMBL/GenBank/DDBJ whole genome shotgun (WGS) entry which is preliminary data.</text>
</comment>
<accession>A0ABW5DAW9</accession>
<dbReference type="Proteomes" id="UP001597375">
    <property type="component" value="Unassembled WGS sequence"/>
</dbReference>
<feature type="transmembrane region" description="Helical" evidence="1">
    <location>
        <begin position="21"/>
        <end position="40"/>
    </location>
</feature>
<keyword evidence="3" id="KW-1185">Reference proteome</keyword>
<evidence type="ECO:0008006" key="4">
    <source>
        <dbReference type="Google" id="ProtNLM"/>
    </source>
</evidence>
<reference evidence="3" key="1">
    <citation type="journal article" date="2019" name="Int. J. Syst. Evol. Microbiol.">
        <title>The Global Catalogue of Microorganisms (GCM) 10K type strain sequencing project: providing services to taxonomists for standard genome sequencing and annotation.</title>
        <authorList>
            <consortium name="The Broad Institute Genomics Platform"/>
            <consortium name="The Broad Institute Genome Sequencing Center for Infectious Disease"/>
            <person name="Wu L."/>
            <person name="Ma J."/>
        </authorList>
    </citation>
    <scope>NUCLEOTIDE SEQUENCE [LARGE SCALE GENOMIC DNA]</scope>
    <source>
        <strain evidence="3">CGMCC 4.7106</strain>
    </source>
</reference>
<sequence>MIKDDLIFEWRHSDSHLGRKLLALALVAAVFSILVGTINVKLPPVGSESLKTASVMRFTDDALGRAWRLKAEEEGPFPGRLDFNSAASLAEWERALRPAGDSHWLDYEIETVPLPKNTEIENHRLAEKGVQVFPKRQRKLEAAAERVHEHLRMPVLIPFSQEALKWMPDELPEFAPPLEEGAVPASWRFTLSLRANGTVDQCFSLLGGNEPGVQEMIDWLKSLHFKRTAGKADGERWLGLRVEFINKENHGSDAE</sequence>
<name>A0ABW5DAW9_9BACT</name>
<keyword evidence="1" id="KW-0472">Membrane</keyword>